<accession>A0A8U0A6S8</accession>
<evidence type="ECO:0000259" key="1">
    <source>
        <dbReference type="Pfam" id="PF01370"/>
    </source>
</evidence>
<dbReference type="KEGG" id="haad:MW046_14115"/>
<geneLocation type="plasmid" evidence="2 3">
    <name>unnamed1</name>
</geneLocation>
<feature type="domain" description="NAD-dependent epimerase/dehydratase" evidence="1">
    <location>
        <begin position="3"/>
        <end position="220"/>
    </location>
</feature>
<proteinExistence type="predicted"/>
<dbReference type="Gene3D" id="3.40.50.720">
    <property type="entry name" value="NAD(P)-binding Rossmann-like Domain"/>
    <property type="match status" value="1"/>
</dbReference>
<dbReference type="PANTHER" id="PTHR48079:SF6">
    <property type="entry name" value="NAD(P)-BINDING DOMAIN-CONTAINING PROTEIN-RELATED"/>
    <property type="match status" value="1"/>
</dbReference>
<evidence type="ECO:0000313" key="3">
    <source>
        <dbReference type="Proteomes" id="UP000831768"/>
    </source>
</evidence>
<dbReference type="InterPro" id="IPR036291">
    <property type="entry name" value="NAD(P)-bd_dom_sf"/>
</dbReference>
<dbReference type="Proteomes" id="UP000831768">
    <property type="component" value="Plasmid unnamed1"/>
</dbReference>
<sequence>MRVFIAGSTGVLGRRLVSEFSEHGHTVIGLTRDTNGDEIVEARGGEPRRGDLFDEASVVQAAEGADTIIHAATAIPTDSATPEAWELNDRVRTEGAEALTKAAVEVDADQYLQQSIVYVARQPDGSAYDESSVPNPVSWTQSALDAEKIAVEAGKKHGFDVSVLRCGNFYGADSYYTRADGKGLIRDERPIIEGTQETLVSYLHLDDAAKAFIAAAEATQSDLWHVVDDEPMSDAEYISILAEQLDTSVPGLISEEAACEAMGDITVELFANAWPTSNEKIRADLGWKPMYPTCQEGLMQVVDAWKSDGFLFDTE</sequence>
<dbReference type="Pfam" id="PF01370">
    <property type="entry name" value="Epimerase"/>
    <property type="match status" value="1"/>
</dbReference>
<dbReference type="GeneID" id="71929204"/>
<dbReference type="PANTHER" id="PTHR48079">
    <property type="entry name" value="PROTEIN YEEZ"/>
    <property type="match status" value="1"/>
</dbReference>
<dbReference type="GO" id="GO:0005737">
    <property type="term" value="C:cytoplasm"/>
    <property type="evidence" value="ECO:0007669"/>
    <property type="project" value="TreeGrafter"/>
</dbReference>
<name>A0A8U0A6S8_9EURY</name>
<dbReference type="AlphaFoldDB" id="A0A8U0A6S8"/>
<keyword evidence="2" id="KW-0614">Plasmid</keyword>
<dbReference type="RefSeq" id="WP_247995210.1">
    <property type="nucleotide sequence ID" value="NZ_CP096020.1"/>
</dbReference>
<dbReference type="EMBL" id="CP096020">
    <property type="protein sequence ID" value="UPM44556.1"/>
    <property type="molecule type" value="Genomic_DNA"/>
</dbReference>
<dbReference type="GO" id="GO:0004029">
    <property type="term" value="F:aldehyde dehydrogenase (NAD+) activity"/>
    <property type="evidence" value="ECO:0007669"/>
    <property type="project" value="TreeGrafter"/>
</dbReference>
<protein>
    <submittedName>
        <fullName evidence="2">NAD(P)-dependent oxidoreductase</fullName>
    </submittedName>
</protein>
<dbReference type="InterPro" id="IPR001509">
    <property type="entry name" value="Epimerase_deHydtase"/>
</dbReference>
<dbReference type="InterPro" id="IPR051783">
    <property type="entry name" value="NAD(P)-dependent_oxidoreduct"/>
</dbReference>
<evidence type="ECO:0000313" key="2">
    <source>
        <dbReference type="EMBL" id="UPM44556.1"/>
    </source>
</evidence>
<reference evidence="2" key="1">
    <citation type="submission" date="2022-04" db="EMBL/GenBank/DDBJ databases">
        <title>Halocatena sp. nov., isolated from a salt lake.</title>
        <authorList>
            <person name="Cui H.-L."/>
        </authorList>
    </citation>
    <scope>NUCLEOTIDE SEQUENCE</scope>
    <source>
        <strain evidence="2">AD-1</strain>
        <plasmid evidence="2">unnamed1</plasmid>
    </source>
</reference>
<organism evidence="2 3">
    <name type="scientific">Halocatena salina</name>
    <dbReference type="NCBI Taxonomy" id="2934340"/>
    <lineage>
        <taxon>Archaea</taxon>
        <taxon>Methanobacteriati</taxon>
        <taxon>Methanobacteriota</taxon>
        <taxon>Stenosarchaea group</taxon>
        <taxon>Halobacteria</taxon>
        <taxon>Halobacteriales</taxon>
        <taxon>Natronomonadaceae</taxon>
        <taxon>Halocatena</taxon>
    </lineage>
</organism>
<dbReference type="SUPFAM" id="SSF51735">
    <property type="entry name" value="NAD(P)-binding Rossmann-fold domains"/>
    <property type="match status" value="1"/>
</dbReference>
<gene>
    <name evidence="2" type="ORF">MW046_14115</name>
</gene>
<keyword evidence="3" id="KW-1185">Reference proteome</keyword>